<proteinExistence type="predicted"/>
<comment type="caution">
    <text evidence="1">The sequence shown here is derived from an EMBL/GenBank/DDBJ whole genome shotgun (WGS) entry which is preliminary data.</text>
</comment>
<dbReference type="PROSITE" id="PS00086">
    <property type="entry name" value="CYTOCHROME_P450"/>
    <property type="match status" value="1"/>
</dbReference>
<dbReference type="InterPro" id="IPR036396">
    <property type="entry name" value="Cyt_P450_sf"/>
</dbReference>
<sequence>MGLFRLAAANPQVEPVLLLAEAMGLTGIRAETVATVARAYHPHTATGPGTDQAAADRAVAELVTCCGRRADERTAARICLLVQSAEATAALRAAAREHGSVQAALRLAPPVRHTRRISPDGAELLLELGGDLAFGAGAHACPGRTHALAMVAGLLGEDSP</sequence>
<dbReference type="AlphaFoldDB" id="A0A7W7CI00"/>
<accession>A0A7W7CI00</accession>
<dbReference type="GO" id="GO:0016705">
    <property type="term" value="F:oxidoreductase activity, acting on paired donors, with incorporation or reduction of molecular oxygen"/>
    <property type="evidence" value="ECO:0007669"/>
    <property type="project" value="InterPro"/>
</dbReference>
<dbReference type="RefSeq" id="WP_221490181.1">
    <property type="nucleotide sequence ID" value="NZ_BAAAUI010000008.1"/>
</dbReference>
<organism evidence="1 2">
    <name type="scientific">Crossiella cryophila</name>
    <dbReference type="NCBI Taxonomy" id="43355"/>
    <lineage>
        <taxon>Bacteria</taxon>
        <taxon>Bacillati</taxon>
        <taxon>Actinomycetota</taxon>
        <taxon>Actinomycetes</taxon>
        <taxon>Pseudonocardiales</taxon>
        <taxon>Pseudonocardiaceae</taxon>
        <taxon>Crossiella</taxon>
    </lineage>
</organism>
<keyword evidence="2" id="KW-1185">Reference proteome</keyword>
<dbReference type="EMBL" id="JACHMH010000001">
    <property type="protein sequence ID" value="MBB4681332.1"/>
    <property type="molecule type" value="Genomic_DNA"/>
</dbReference>
<protein>
    <recommendedName>
        <fullName evidence="3">Cytochrome P450</fullName>
    </recommendedName>
</protein>
<dbReference type="GO" id="GO:0020037">
    <property type="term" value="F:heme binding"/>
    <property type="evidence" value="ECO:0007669"/>
    <property type="project" value="InterPro"/>
</dbReference>
<dbReference type="SUPFAM" id="SSF48264">
    <property type="entry name" value="Cytochrome P450"/>
    <property type="match status" value="1"/>
</dbReference>
<dbReference type="GO" id="GO:0005506">
    <property type="term" value="F:iron ion binding"/>
    <property type="evidence" value="ECO:0007669"/>
    <property type="project" value="InterPro"/>
</dbReference>
<gene>
    <name evidence="1" type="ORF">HNR67_007450</name>
</gene>
<dbReference type="InterPro" id="IPR017972">
    <property type="entry name" value="Cyt_P450_CS"/>
</dbReference>
<name>A0A7W7CI00_9PSEU</name>
<dbReference type="Proteomes" id="UP000533598">
    <property type="component" value="Unassembled WGS sequence"/>
</dbReference>
<evidence type="ECO:0000313" key="1">
    <source>
        <dbReference type="EMBL" id="MBB4681332.1"/>
    </source>
</evidence>
<reference evidence="1 2" key="1">
    <citation type="submission" date="2020-08" db="EMBL/GenBank/DDBJ databases">
        <title>Sequencing the genomes of 1000 actinobacteria strains.</title>
        <authorList>
            <person name="Klenk H.-P."/>
        </authorList>
    </citation>
    <scope>NUCLEOTIDE SEQUENCE [LARGE SCALE GENOMIC DNA]</scope>
    <source>
        <strain evidence="1 2">DSM 44230</strain>
    </source>
</reference>
<dbReference type="GO" id="GO:0004497">
    <property type="term" value="F:monooxygenase activity"/>
    <property type="evidence" value="ECO:0007669"/>
    <property type="project" value="InterPro"/>
</dbReference>
<evidence type="ECO:0000313" key="2">
    <source>
        <dbReference type="Proteomes" id="UP000533598"/>
    </source>
</evidence>
<evidence type="ECO:0008006" key="3">
    <source>
        <dbReference type="Google" id="ProtNLM"/>
    </source>
</evidence>